<dbReference type="EMBL" id="JAQIPB010000007">
    <property type="protein sequence ID" value="MDA7417694.1"/>
    <property type="molecule type" value="Genomic_DNA"/>
</dbReference>
<proteinExistence type="predicted"/>
<sequence length="239" mass="25676">MPARLSHSALVALALSLAFAAPATHAHNVWLTPEADGSYIVQFGGHKGQLEDYPAHKLTSVTAYDARAHPMAVQTQPTPQGVKVRPQGQAALLVAAFDNGYFSKTDTGPMVNKDMTQNPGATSGVRALKFHKSVIQWGYVARMVVGQPFEIISARADHPHAGSPMRVKVLKDGKPIEGVRLSIGENGPPVHTARDGTATVIPVQGRNQLMAILRMPVTGDPKTTSLSYEYLYAFEAHAH</sequence>
<reference evidence="2" key="1">
    <citation type="submission" date="2023-01" db="EMBL/GenBank/DDBJ databases">
        <title>Xenophilus mangrovi sp. nov., isolated from soil of Mangrove nature reserve.</title>
        <authorList>
            <person name="Xu S."/>
            <person name="Liu Z."/>
            <person name="Xu Y."/>
        </authorList>
    </citation>
    <scope>NUCLEOTIDE SEQUENCE</scope>
    <source>
        <strain evidence="2">YW8</strain>
    </source>
</reference>
<dbReference type="Proteomes" id="UP001212602">
    <property type="component" value="Unassembled WGS sequence"/>
</dbReference>
<dbReference type="InterPro" id="IPR019613">
    <property type="entry name" value="DUF4198"/>
</dbReference>
<evidence type="ECO:0000313" key="2">
    <source>
        <dbReference type="EMBL" id="MDA7417694.1"/>
    </source>
</evidence>
<dbReference type="AlphaFoldDB" id="A0AAE3T023"/>
<protein>
    <submittedName>
        <fullName evidence="2">DUF4198 domain-containing protein</fullName>
    </submittedName>
</protein>
<keyword evidence="3" id="KW-1185">Reference proteome</keyword>
<name>A0AAE3T023_9BURK</name>
<feature type="signal peptide" evidence="1">
    <location>
        <begin position="1"/>
        <end position="20"/>
    </location>
</feature>
<keyword evidence="1" id="KW-0732">Signal</keyword>
<organism evidence="2 3">
    <name type="scientific">Xenophilus arseniciresistens</name>
    <dbReference type="NCBI Taxonomy" id="1283306"/>
    <lineage>
        <taxon>Bacteria</taxon>
        <taxon>Pseudomonadati</taxon>
        <taxon>Pseudomonadota</taxon>
        <taxon>Betaproteobacteria</taxon>
        <taxon>Burkholderiales</taxon>
        <taxon>Comamonadaceae</taxon>
        <taxon>Xenophilus</taxon>
    </lineage>
</organism>
<dbReference type="RefSeq" id="WP_271428934.1">
    <property type="nucleotide sequence ID" value="NZ_JAQIPB010000007.1"/>
</dbReference>
<dbReference type="Pfam" id="PF10670">
    <property type="entry name" value="DUF4198"/>
    <property type="match status" value="1"/>
</dbReference>
<feature type="chain" id="PRO_5041931298" evidence="1">
    <location>
        <begin position="21"/>
        <end position="239"/>
    </location>
</feature>
<evidence type="ECO:0000313" key="3">
    <source>
        <dbReference type="Proteomes" id="UP001212602"/>
    </source>
</evidence>
<evidence type="ECO:0000256" key="1">
    <source>
        <dbReference type="SAM" id="SignalP"/>
    </source>
</evidence>
<gene>
    <name evidence="2" type="ORF">PGB34_15130</name>
</gene>
<comment type="caution">
    <text evidence="2">The sequence shown here is derived from an EMBL/GenBank/DDBJ whole genome shotgun (WGS) entry which is preliminary data.</text>
</comment>
<accession>A0AAE3T023</accession>